<sequence>MVFLFRRSPIKTSLLCRSSDIRRMKHAHRGCWRLFLGRVWCGPSTREFQNARRPSGLTYNDIRYKELNTEQHYQF</sequence>
<proteinExistence type="predicted"/>
<evidence type="ECO:0000313" key="1">
    <source>
        <dbReference type="Proteomes" id="UP000095287"/>
    </source>
</evidence>
<dbReference type="AlphaFoldDB" id="A0A1I7ZEG5"/>
<evidence type="ECO:0000313" key="2">
    <source>
        <dbReference type="WBParaSite" id="L893_g25586.t1"/>
    </source>
</evidence>
<accession>A0A1I7ZEG5</accession>
<name>A0A1I7ZEG5_9BILA</name>
<organism evidence="1 2">
    <name type="scientific">Steinernema glaseri</name>
    <dbReference type="NCBI Taxonomy" id="37863"/>
    <lineage>
        <taxon>Eukaryota</taxon>
        <taxon>Metazoa</taxon>
        <taxon>Ecdysozoa</taxon>
        <taxon>Nematoda</taxon>
        <taxon>Chromadorea</taxon>
        <taxon>Rhabditida</taxon>
        <taxon>Tylenchina</taxon>
        <taxon>Panagrolaimomorpha</taxon>
        <taxon>Strongyloidoidea</taxon>
        <taxon>Steinernematidae</taxon>
        <taxon>Steinernema</taxon>
    </lineage>
</organism>
<reference evidence="2" key="1">
    <citation type="submission" date="2016-11" db="UniProtKB">
        <authorList>
            <consortium name="WormBaseParasite"/>
        </authorList>
    </citation>
    <scope>IDENTIFICATION</scope>
</reference>
<keyword evidence="1" id="KW-1185">Reference proteome</keyword>
<protein>
    <submittedName>
        <fullName evidence="2">Secreted protein</fullName>
    </submittedName>
</protein>
<dbReference type="WBParaSite" id="L893_g25586.t1">
    <property type="protein sequence ID" value="L893_g25586.t1"/>
    <property type="gene ID" value="L893_g25586"/>
</dbReference>
<dbReference type="Proteomes" id="UP000095287">
    <property type="component" value="Unplaced"/>
</dbReference>